<dbReference type="Gene3D" id="3.50.50.60">
    <property type="entry name" value="FAD/NAD(P)-binding domain"/>
    <property type="match status" value="1"/>
</dbReference>
<keyword evidence="2" id="KW-0560">Oxidoreductase</keyword>
<feature type="compositionally biased region" description="Low complexity" evidence="3">
    <location>
        <begin position="125"/>
        <end position="147"/>
    </location>
</feature>
<name>A0A499V8V5_STRAX</name>
<keyword evidence="1" id="KW-0285">Flavoprotein</keyword>
<evidence type="ECO:0000256" key="1">
    <source>
        <dbReference type="ARBA" id="ARBA00022630"/>
    </source>
</evidence>
<dbReference type="EMBL" id="AP019621">
    <property type="protein sequence ID" value="BBJ49280.1"/>
    <property type="molecule type" value="Genomic_DNA"/>
</dbReference>
<evidence type="ECO:0000256" key="3">
    <source>
        <dbReference type="SAM" id="MobiDB-lite"/>
    </source>
</evidence>
<dbReference type="SUPFAM" id="SSF51905">
    <property type="entry name" value="FAD/NAD(P)-binding domain"/>
    <property type="match status" value="1"/>
</dbReference>
<dbReference type="AlphaFoldDB" id="A0A499V8V5"/>
<dbReference type="Pfam" id="PF00890">
    <property type="entry name" value="FAD_binding_2"/>
    <property type="match status" value="1"/>
</dbReference>
<proteinExistence type="predicted"/>
<feature type="domain" description="FAD-dependent oxidoreductase 2 FAD-binding" evidence="4">
    <location>
        <begin position="57"/>
        <end position="111"/>
    </location>
</feature>
<evidence type="ECO:0000256" key="2">
    <source>
        <dbReference type="ARBA" id="ARBA00023002"/>
    </source>
</evidence>
<organism evidence="5">
    <name type="scientific">Streptomyces avermitilis</name>
    <dbReference type="NCBI Taxonomy" id="33903"/>
    <lineage>
        <taxon>Bacteria</taxon>
        <taxon>Bacillati</taxon>
        <taxon>Actinomycetota</taxon>
        <taxon>Actinomycetes</taxon>
        <taxon>Kitasatosporales</taxon>
        <taxon>Streptomycetaceae</taxon>
        <taxon>Streptomyces</taxon>
    </lineage>
</organism>
<accession>A0A499V8V5</accession>
<evidence type="ECO:0000313" key="5">
    <source>
        <dbReference type="EMBL" id="BBJ49280.1"/>
    </source>
</evidence>
<dbReference type="InterPro" id="IPR003953">
    <property type="entry name" value="FAD-dep_OxRdtase_2_FAD-bd"/>
</dbReference>
<dbReference type="PROSITE" id="PS51318">
    <property type="entry name" value="TAT"/>
    <property type="match status" value="1"/>
</dbReference>
<sequence length="147" mass="14386">MSTSADPARRIESLSAVGPSRRRVLGGTGAGLALAAGLPGVGGAADAADLPLLGTYDVVVIGSGAAGMTAALTAAKQGLSCVVVEKAATFGARRRGPARASGFRTTPSSSPRASPTPRRRPPPTSRRSSGPTSPPTGSAPSSATDPP</sequence>
<gene>
    <name evidence="5" type="ORF">SAVMC3_19090</name>
</gene>
<reference evidence="5" key="1">
    <citation type="submission" date="2019-04" db="EMBL/GenBank/DDBJ databases">
        <title>Draft genome sequences of Streptomyces avermitilis MC3.</title>
        <authorList>
            <person name="Komaki H."/>
            <person name="Tamura T."/>
            <person name="Hosoyama A."/>
        </authorList>
    </citation>
    <scope>NUCLEOTIDE SEQUENCE</scope>
    <source>
        <strain evidence="5">MC3</strain>
    </source>
</reference>
<evidence type="ECO:0000259" key="4">
    <source>
        <dbReference type="Pfam" id="PF00890"/>
    </source>
</evidence>
<dbReference type="InterPro" id="IPR036188">
    <property type="entry name" value="FAD/NAD-bd_sf"/>
</dbReference>
<protein>
    <recommendedName>
        <fullName evidence="4">FAD-dependent oxidoreductase 2 FAD-binding domain-containing protein</fullName>
    </recommendedName>
</protein>
<dbReference type="InterPro" id="IPR006311">
    <property type="entry name" value="TAT_signal"/>
</dbReference>
<feature type="compositionally biased region" description="Low complexity" evidence="3">
    <location>
        <begin position="98"/>
        <end position="116"/>
    </location>
</feature>
<dbReference type="GO" id="GO:0016491">
    <property type="term" value="F:oxidoreductase activity"/>
    <property type="evidence" value="ECO:0007669"/>
    <property type="project" value="UniProtKB-KW"/>
</dbReference>
<feature type="region of interest" description="Disordered" evidence="3">
    <location>
        <begin position="88"/>
        <end position="147"/>
    </location>
</feature>